<feature type="compositionally biased region" description="Basic and acidic residues" evidence="9">
    <location>
        <begin position="603"/>
        <end position="613"/>
    </location>
</feature>
<gene>
    <name evidence="11" type="primary">RvY_06513-1</name>
    <name evidence="11" type="synonym">RvY_06513.1</name>
    <name evidence="11" type="ORF">RvY_06513</name>
</gene>
<dbReference type="Gene3D" id="3.30.200.20">
    <property type="entry name" value="Phosphorylase Kinase, domain 1"/>
    <property type="match status" value="1"/>
</dbReference>
<dbReference type="GO" id="GO:0000245">
    <property type="term" value="P:spliceosomal complex assembly"/>
    <property type="evidence" value="ECO:0007669"/>
    <property type="project" value="TreeGrafter"/>
</dbReference>
<dbReference type="STRING" id="947166.A0A1D1UZB0"/>
<reference evidence="11 12" key="1">
    <citation type="journal article" date="2016" name="Nat. Commun.">
        <title>Extremotolerant tardigrade genome and improved radiotolerance of human cultured cells by tardigrade-unique protein.</title>
        <authorList>
            <person name="Hashimoto T."/>
            <person name="Horikawa D.D."/>
            <person name="Saito Y."/>
            <person name="Kuwahara H."/>
            <person name="Kozuka-Hata H."/>
            <person name="Shin-I T."/>
            <person name="Minakuchi Y."/>
            <person name="Ohishi K."/>
            <person name="Motoyama A."/>
            <person name="Aizu T."/>
            <person name="Enomoto A."/>
            <person name="Kondo K."/>
            <person name="Tanaka S."/>
            <person name="Hara Y."/>
            <person name="Koshikawa S."/>
            <person name="Sagara H."/>
            <person name="Miura T."/>
            <person name="Yokobori S."/>
            <person name="Miyagawa K."/>
            <person name="Suzuki Y."/>
            <person name="Kubo T."/>
            <person name="Oyama M."/>
            <person name="Kohara Y."/>
            <person name="Fujiyama A."/>
            <person name="Arakawa K."/>
            <person name="Katayama T."/>
            <person name="Toyoda A."/>
            <person name="Kunieda T."/>
        </authorList>
    </citation>
    <scope>NUCLEOTIDE SEQUENCE [LARGE SCALE GENOMIC DNA]</scope>
    <source>
        <strain evidence="11 12">YOKOZUNA-1</strain>
    </source>
</reference>
<dbReference type="SUPFAM" id="SSF56112">
    <property type="entry name" value="Protein kinase-like (PK-like)"/>
    <property type="match status" value="1"/>
</dbReference>
<evidence type="ECO:0000256" key="6">
    <source>
        <dbReference type="ARBA" id="ARBA00022840"/>
    </source>
</evidence>
<feature type="compositionally biased region" description="Basic and acidic residues" evidence="9">
    <location>
        <begin position="508"/>
        <end position="538"/>
    </location>
</feature>
<evidence type="ECO:0000256" key="5">
    <source>
        <dbReference type="ARBA" id="ARBA00022777"/>
    </source>
</evidence>
<feature type="region of interest" description="Disordered" evidence="9">
    <location>
        <begin position="508"/>
        <end position="619"/>
    </location>
</feature>
<keyword evidence="6" id="KW-0067">ATP-binding</keyword>
<evidence type="ECO:0000313" key="12">
    <source>
        <dbReference type="Proteomes" id="UP000186922"/>
    </source>
</evidence>
<evidence type="ECO:0000313" key="11">
    <source>
        <dbReference type="EMBL" id="GAU94801.1"/>
    </source>
</evidence>
<dbReference type="EMBL" id="BDGG01000003">
    <property type="protein sequence ID" value="GAU94801.1"/>
    <property type="molecule type" value="Genomic_DNA"/>
</dbReference>
<organism evidence="11 12">
    <name type="scientific">Ramazzottius varieornatus</name>
    <name type="common">Water bear</name>
    <name type="synonym">Tardigrade</name>
    <dbReference type="NCBI Taxonomy" id="947166"/>
    <lineage>
        <taxon>Eukaryota</taxon>
        <taxon>Metazoa</taxon>
        <taxon>Ecdysozoa</taxon>
        <taxon>Tardigrada</taxon>
        <taxon>Eutardigrada</taxon>
        <taxon>Parachela</taxon>
        <taxon>Hypsibioidea</taxon>
        <taxon>Ramazzottiidae</taxon>
        <taxon>Ramazzottius</taxon>
    </lineage>
</organism>
<accession>A0A1D1UZB0</accession>
<name>A0A1D1UZB0_RAMVA</name>
<dbReference type="AlphaFoldDB" id="A0A1D1UZB0"/>
<evidence type="ECO:0000256" key="8">
    <source>
        <dbReference type="ARBA" id="ARBA00048679"/>
    </source>
</evidence>
<feature type="compositionally biased region" description="Polar residues" evidence="9">
    <location>
        <begin position="541"/>
        <end position="552"/>
    </location>
</feature>
<dbReference type="PROSITE" id="PS50011">
    <property type="entry name" value="PROTEIN_KINASE_DOM"/>
    <property type="match status" value="1"/>
</dbReference>
<dbReference type="Gene3D" id="1.10.510.10">
    <property type="entry name" value="Transferase(Phosphotransferase) domain 1"/>
    <property type="match status" value="1"/>
</dbReference>
<evidence type="ECO:0000259" key="10">
    <source>
        <dbReference type="PROSITE" id="PS50011"/>
    </source>
</evidence>
<dbReference type="GO" id="GO:0005524">
    <property type="term" value="F:ATP binding"/>
    <property type="evidence" value="ECO:0007669"/>
    <property type="project" value="UniProtKB-KW"/>
</dbReference>
<feature type="compositionally biased region" description="Basic and acidic residues" evidence="9">
    <location>
        <begin position="10"/>
        <end position="19"/>
    </location>
</feature>
<dbReference type="FunFam" id="1.10.510.10:FF:000275">
    <property type="entry name" value="SRSF protein kinase 2 isoform X3"/>
    <property type="match status" value="1"/>
</dbReference>
<evidence type="ECO:0000256" key="3">
    <source>
        <dbReference type="ARBA" id="ARBA00022679"/>
    </source>
</evidence>
<feature type="domain" description="Protein kinase" evidence="10">
    <location>
        <begin position="84"/>
        <end position="488"/>
    </location>
</feature>
<dbReference type="SMART" id="SM00220">
    <property type="entry name" value="S_TKc"/>
    <property type="match status" value="1"/>
</dbReference>
<evidence type="ECO:0000256" key="7">
    <source>
        <dbReference type="ARBA" id="ARBA00047899"/>
    </source>
</evidence>
<protein>
    <recommendedName>
        <fullName evidence="1">non-specific serine/threonine protein kinase</fullName>
        <ecNumber evidence="1">2.7.11.1</ecNumber>
    </recommendedName>
</protein>
<feature type="region of interest" description="Disordered" evidence="9">
    <location>
        <begin position="1"/>
        <end position="70"/>
    </location>
</feature>
<keyword evidence="5" id="KW-0418">Kinase</keyword>
<evidence type="ECO:0000256" key="2">
    <source>
        <dbReference type="ARBA" id="ARBA00022527"/>
    </source>
</evidence>
<dbReference type="PANTHER" id="PTHR47634:SF9">
    <property type="entry name" value="PROTEIN KINASE DOMAIN-CONTAINING PROTEIN-RELATED"/>
    <property type="match status" value="1"/>
</dbReference>
<feature type="compositionally biased region" description="Polar residues" evidence="9">
    <location>
        <begin position="590"/>
        <end position="602"/>
    </location>
</feature>
<dbReference type="GO" id="GO:0050684">
    <property type="term" value="P:regulation of mRNA processing"/>
    <property type="evidence" value="ECO:0007669"/>
    <property type="project" value="TreeGrafter"/>
</dbReference>
<feature type="compositionally biased region" description="Basic and acidic residues" evidence="9">
    <location>
        <begin position="555"/>
        <end position="567"/>
    </location>
</feature>
<dbReference type="InterPro" id="IPR000719">
    <property type="entry name" value="Prot_kinase_dom"/>
</dbReference>
<dbReference type="GO" id="GO:0005737">
    <property type="term" value="C:cytoplasm"/>
    <property type="evidence" value="ECO:0007669"/>
    <property type="project" value="TreeGrafter"/>
</dbReference>
<dbReference type="PANTHER" id="PTHR47634">
    <property type="entry name" value="PROTEIN KINASE DOMAIN-CONTAINING PROTEIN-RELATED"/>
    <property type="match status" value="1"/>
</dbReference>
<keyword evidence="3" id="KW-0808">Transferase</keyword>
<keyword evidence="12" id="KW-1185">Reference proteome</keyword>
<dbReference type="Proteomes" id="UP000186922">
    <property type="component" value="Unassembled WGS sequence"/>
</dbReference>
<feature type="compositionally biased region" description="Low complexity" evidence="9">
    <location>
        <begin position="40"/>
        <end position="58"/>
    </location>
</feature>
<evidence type="ECO:0000256" key="1">
    <source>
        <dbReference type="ARBA" id="ARBA00012513"/>
    </source>
</evidence>
<dbReference type="GO" id="GO:0004674">
    <property type="term" value="F:protein serine/threonine kinase activity"/>
    <property type="evidence" value="ECO:0007669"/>
    <property type="project" value="UniProtKB-KW"/>
</dbReference>
<comment type="caution">
    <text evidence="11">The sequence shown here is derived from an EMBL/GenBank/DDBJ whole genome shotgun (WGS) entry which is preliminary data.</text>
</comment>
<dbReference type="EC" id="2.7.11.1" evidence="1"/>
<comment type="catalytic activity">
    <reaction evidence="8">
        <text>L-seryl-[protein] + ATP = O-phospho-L-seryl-[protein] + ADP + H(+)</text>
        <dbReference type="Rhea" id="RHEA:17989"/>
        <dbReference type="Rhea" id="RHEA-COMP:9863"/>
        <dbReference type="Rhea" id="RHEA-COMP:11604"/>
        <dbReference type="ChEBI" id="CHEBI:15378"/>
        <dbReference type="ChEBI" id="CHEBI:29999"/>
        <dbReference type="ChEBI" id="CHEBI:30616"/>
        <dbReference type="ChEBI" id="CHEBI:83421"/>
        <dbReference type="ChEBI" id="CHEBI:456216"/>
        <dbReference type="EC" id="2.7.11.1"/>
    </reaction>
</comment>
<sequence>MGDKATPSTKTDEEDKNDASEDESQDSGSNSSRDSDSENDSGSSRSGSTVSTFSGSGSEQEDLRDYKRGGYHPLKPKDFLNNRYLIIRKLGWGHFSTVWMAFDQVDQDFKALKVVRSATTYTETARDEIELLQHAAKADPNDPCKERIVHMYESFELDGPFGHHVVLVMEITGPSLFSVGRRAGSNGLKLSTSRNITKRVLEGLAYLHDKAKMIHTDLKPENIALAIGIKEKTEMAKEALKFSNENLPMPKSMVSAFHFSKENLENLNPKAALLTPSPKGDASAAAAAESFSSVLDASQSPTAATTSTSSDSAPDPAKDYDCDPLIKIVDMGNACWTYKKFTNDIQTREYRAFEILMGAEFSANVDVWSLGCIAFELATGDYLFNPRHGEDYATDEDHIAQMIERLGSPSRKLATRGKYCHKFFNRRGQFKCFDPADLYSQSIEKLLIEEYKWKKEEAKIFGQFIESCLIYDPALRPSAATLLNHPFFSGGLREDYIDLEALAKYKEKDKKKAGNENEAGDRNTEEGKKAKELSEDKAVLSPSSKETQQAASSHAELHPEASSRDTAKLPLAAQTLPDLQSLSIAKPQGASMQNTASLNQLDNVKEKAEEPRRTASFVG</sequence>
<keyword evidence="2" id="KW-0723">Serine/threonine-protein kinase</keyword>
<dbReference type="Pfam" id="PF00069">
    <property type="entry name" value="Pkinase"/>
    <property type="match status" value="2"/>
</dbReference>
<proteinExistence type="predicted"/>
<dbReference type="InterPro" id="IPR051334">
    <property type="entry name" value="SRPK"/>
</dbReference>
<dbReference type="GO" id="GO:0005634">
    <property type="term" value="C:nucleus"/>
    <property type="evidence" value="ECO:0007669"/>
    <property type="project" value="TreeGrafter"/>
</dbReference>
<dbReference type="InterPro" id="IPR011009">
    <property type="entry name" value="Kinase-like_dom_sf"/>
</dbReference>
<evidence type="ECO:0000256" key="4">
    <source>
        <dbReference type="ARBA" id="ARBA00022741"/>
    </source>
</evidence>
<comment type="catalytic activity">
    <reaction evidence="7">
        <text>L-threonyl-[protein] + ATP = O-phospho-L-threonyl-[protein] + ADP + H(+)</text>
        <dbReference type="Rhea" id="RHEA:46608"/>
        <dbReference type="Rhea" id="RHEA-COMP:11060"/>
        <dbReference type="Rhea" id="RHEA-COMP:11605"/>
        <dbReference type="ChEBI" id="CHEBI:15378"/>
        <dbReference type="ChEBI" id="CHEBI:30013"/>
        <dbReference type="ChEBI" id="CHEBI:30616"/>
        <dbReference type="ChEBI" id="CHEBI:61977"/>
        <dbReference type="ChEBI" id="CHEBI:456216"/>
        <dbReference type="EC" id="2.7.11.1"/>
    </reaction>
</comment>
<evidence type="ECO:0000256" key="9">
    <source>
        <dbReference type="SAM" id="MobiDB-lite"/>
    </source>
</evidence>
<keyword evidence="4" id="KW-0547">Nucleotide-binding</keyword>
<dbReference type="OrthoDB" id="2649at2759"/>